<dbReference type="Proteomes" id="UP000183275">
    <property type="component" value="Unassembled WGS sequence"/>
</dbReference>
<dbReference type="NCBIfam" id="TIGR00125">
    <property type="entry name" value="cyt_tran_rel"/>
    <property type="match status" value="1"/>
</dbReference>
<evidence type="ECO:0000313" key="3">
    <source>
        <dbReference type="Proteomes" id="UP000183275"/>
    </source>
</evidence>
<sequence length="166" mass="17892">MDVVVALSAMRVAVAGTFGPLHDGHRQLFEHALRFGDDGVVVALTSDDLAVETRHEPRPIPSLDERTTAVADAIAALDERGRDVEIRTLETEYGIATDEPSIDGLVVSPETAPELEAINERRRERGFDPITGIVAPYVLADDGERISSTRIVTGEIDAHGRVLADG</sequence>
<dbReference type="EMBL" id="FOIS01000003">
    <property type="protein sequence ID" value="SEW13432.1"/>
    <property type="molecule type" value="Genomic_DNA"/>
</dbReference>
<dbReference type="Gene3D" id="3.40.50.620">
    <property type="entry name" value="HUPs"/>
    <property type="match status" value="1"/>
</dbReference>
<feature type="domain" description="Cytidyltransferase-like" evidence="1">
    <location>
        <begin position="14"/>
        <end position="152"/>
    </location>
</feature>
<keyword evidence="2" id="KW-0808">Transferase</keyword>
<evidence type="ECO:0000313" key="2">
    <source>
        <dbReference type="EMBL" id="SEW13432.1"/>
    </source>
</evidence>
<keyword evidence="3" id="KW-1185">Reference proteome</keyword>
<dbReference type="AlphaFoldDB" id="A0A1I0PG53"/>
<evidence type="ECO:0000259" key="1">
    <source>
        <dbReference type="Pfam" id="PF01467"/>
    </source>
</evidence>
<dbReference type="NCBIfam" id="NF001985">
    <property type="entry name" value="PRK00777.1"/>
    <property type="match status" value="1"/>
</dbReference>
<dbReference type="eggNOG" id="arCOG01223">
    <property type="taxonomic scope" value="Archaea"/>
</dbReference>
<reference evidence="3" key="1">
    <citation type="submission" date="2016-10" db="EMBL/GenBank/DDBJ databases">
        <authorList>
            <person name="Varghese N."/>
        </authorList>
    </citation>
    <scope>NUCLEOTIDE SEQUENCE [LARGE SCALE GENOMIC DNA]</scope>
    <source>
        <strain evidence="3">CGMCC 1.12284</strain>
    </source>
</reference>
<gene>
    <name evidence="2" type="ORF">SAMN05216285_2541</name>
</gene>
<dbReference type="InterPro" id="IPR014729">
    <property type="entry name" value="Rossmann-like_a/b/a_fold"/>
</dbReference>
<keyword evidence="2" id="KW-0548">Nucleotidyltransferase</keyword>
<accession>A0A1I0PG53</accession>
<dbReference type="STRING" id="1202768.SAMN05216285_2541"/>
<dbReference type="GO" id="GO:0016779">
    <property type="term" value="F:nucleotidyltransferase activity"/>
    <property type="evidence" value="ECO:0007669"/>
    <property type="project" value="UniProtKB-KW"/>
</dbReference>
<name>A0A1I0PG53_9EURY</name>
<dbReference type="SUPFAM" id="SSF52374">
    <property type="entry name" value="Nucleotidylyl transferase"/>
    <property type="match status" value="1"/>
</dbReference>
<proteinExistence type="predicted"/>
<dbReference type="InterPro" id="IPR004821">
    <property type="entry name" value="Cyt_trans-like"/>
</dbReference>
<organism evidence="2 3">
    <name type="scientific">Natrinema salifodinae</name>
    <dbReference type="NCBI Taxonomy" id="1202768"/>
    <lineage>
        <taxon>Archaea</taxon>
        <taxon>Methanobacteriati</taxon>
        <taxon>Methanobacteriota</taxon>
        <taxon>Stenosarchaea group</taxon>
        <taxon>Halobacteria</taxon>
        <taxon>Halobacteriales</taxon>
        <taxon>Natrialbaceae</taxon>
        <taxon>Natrinema</taxon>
    </lineage>
</organism>
<dbReference type="Pfam" id="PF01467">
    <property type="entry name" value="CTP_transf_like"/>
    <property type="match status" value="1"/>
</dbReference>
<protein>
    <submittedName>
        <fullName evidence="2">Pantetheine-phosphate adenylyltransferase</fullName>
    </submittedName>
</protein>